<accession>A0A0P1A5B4</accession>
<dbReference type="Proteomes" id="UP000054928">
    <property type="component" value="Unassembled WGS sequence"/>
</dbReference>
<dbReference type="GeneID" id="36404459"/>
<name>A0A0P1A5B4_PLAHL</name>
<keyword evidence="2" id="KW-1185">Reference proteome</keyword>
<dbReference type="AlphaFoldDB" id="A0A0P1A5B4"/>
<organism evidence="1 2">
    <name type="scientific">Plasmopara halstedii</name>
    <name type="common">Downy mildew of sunflower</name>
    <dbReference type="NCBI Taxonomy" id="4781"/>
    <lineage>
        <taxon>Eukaryota</taxon>
        <taxon>Sar</taxon>
        <taxon>Stramenopiles</taxon>
        <taxon>Oomycota</taxon>
        <taxon>Peronosporomycetes</taxon>
        <taxon>Peronosporales</taxon>
        <taxon>Peronosporaceae</taxon>
        <taxon>Plasmopara</taxon>
    </lineage>
</organism>
<evidence type="ECO:0000313" key="1">
    <source>
        <dbReference type="EMBL" id="CEG35277.1"/>
    </source>
</evidence>
<dbReference type="EMBL" id="CCYD01000041">
    <property type="protein sequence ID" value="CEG35277.1"/>
    <property type="molecule type" value="Genomic_DNA"/>
</dbReference>
<sequence length="57" mass="6483">MCLPRQILTTIRLYPPKGLTLSSITCDNVISITPPRPFLEQPIELFLWVQLKTQNSG</sequence>
<protein>
    <submittedName>
        <fullName evidence="1">Uncharacterized protein</fullName>
    </submittedName>
</protein>
<dbReference type="RefSeq" id="XP_024571646.1">
    <property type="nucleotide sequence ID" value="XM_024722393.1"/>
</dbReference>
<evidence type="ECO:0000313" key="2">
    <source>
        <dbReference type="Proteomes" id="UP000054928"/>
    </source>
</evidence>
<reference evidence="2" key="1">
    <citation type="submission" date="2014-09" db="EMBL/GenBank/DDBJ databases">
        <authorList>
            <person name="Sharma Rahul"/>
            <person name="Thines Marco"/>
        </authorList>
    </citation>
    <scope>NUCLEOTIDE SEQUENCE [LARGE SCALE GENOMIC DNA]</scope>
</reference>
<proteinExistence type="predicted"/>